<protein>
    <submittedName>
        <fullName evidence="2">Uncharacterized protein</fullName>
    </submittedName>
</protein>
<feature type="region of interest" description="Disordered" evidence="1">
    <location>
        <begin position="176"/>
        <end position="235"/>
    </location>
</feature>
<gene>
    <name evidence="2" type="ORF">PTTW11_10633</name>
</gene>
<feature type="compositionally biased region" description="Basic and acidic residues" evidence="1">
    <location>
        <begin position="465"/>
        <end position="485"/>
    </location>
</feature>
<feature type="compositionally biased region" description="Basic and acidic residues" evidence="1">
    <location>
        <begin position="209"/>
        <end position="221"/>
    </location>
</feature>
<feature type="compositionally biased region" description="Low complexity" evidence="1">
    <location>
        <begin position="97"/>
        <end position="106"/>
    </location>
</feature>
<feature type="region of interest" description="Disordered" evidence="1">
    <location>
        <begin position="465"/>
        <end position="498"/>
    </location>
</feature>
<sequence length="807" mass="87780">MVSNNLVNPALHAQPAVMVGGQRRRVIRRASVPRSNTVPAFGPSSTPPVNSLVGGTATGSAIDPGISTTASLLSGPVNSMNPTWTPTSSYTDKIRPSSISHSSDGSPNMLVAQSPTLTVASTSTSSKESRKKHGMFSGLLSKGPSRPNSSHESSPKPELPPQTPVKAVQFLGEKAGIDGSYDRPVGKTLHRQTSSPLLTMFKDIATGQSKHEQGIDPDPQKSKGSRGNRNKALRLLDIVSRGSSSKIETEENAAAGHLGKDAKQHFSSEPVVHALSPSSHGNARPAAEAPNRRSRKKVSKPVDRMTPITETSHDGLRDSYDSGFELDLISEYAKDSPRTSPLDSVLTKTLSSTSANYELGDDDLSSTDGTTKEETEFEDLLMHPGHKVDVDTEECQDPHRLHLRGPLQTIEDRLLDATEAQLKATNAQLNAYKNLLDMNDWQRRITDAAVAKVKAEHEAFKEEFAKTTREWSLEQQEKPDKKGSGDDNDLPSIRSSIDLDEEPTVHIATAMPIMVVKPGMVKLIDIPPRKKKPVVPVDSAAPDDAVVSNAKVAPAAVKGPVTSKHVQSPSNETKLPLQPVYHFQPEAIVSSFEELECRESIAMPGPPLPAKGFSRLDREKQPDVIREESQMHLQDWVSAYEPATHRPLPAHVNANELVDQAIPPPPLPKDDGAMSPAPPPKDHTTSPHPARSSSKYHATSPHPVRSSSKEHHCITNGHIFCSTNLKTVPDETYFNSLEVCPYLRTPSGIKQHVHVPVLCERCNEDVRGELWKCSIPTCSMGVCKDCAEDMKREWVERVTTSTAKDSV</sequence>
<organism evidence="2 3">
    <name type="scientific">Pyrenophora teres f. teres</name>
    <dbReference type="NCBI Taxonomy" id="97479"/>
    <lineage>
        <taxon>Eukaryota</taxon>
        <taxon>Fungi</taxon>
        <taxon>Dikarya</taxon>
        <taxon>Ascomycota</taxon>
        <taxon>Pezizomycotina</taxon>
        <taxon>Dothideomycetes</taxon>
        <taxon>Pleosporomycetidae</taxon>
        <taxon>Pleosporales</taxon>
        <taxon>Pleosporineae</taxon>
        <taxon>Pleosporaceae</taxon>
        <taxon>Pyrenophora</taxon>
    </lineage>
</organism>
<evidence type="ECO:0000313" key="3">
    <source>
        <dbReference type="Proteomes" id="UP000472372"/>
    </source>
</evidence>
<evidence type="ECO:0000313" key="2">
    <source>
        <dbReference type="EMBL" id="CAE7214966.1"/>
    </source>
</evidence>
<proteinExistence type="predicted"/>
<name>A0A6S6WG10_9PLEO</name>
<feature type="compositionally biased region" description="Polar residues" evidence="1">
    <location>
        <begin position="78"/>
        <end position="91"/>
    </location>
</feature>
<feature type="compositionally biased region" description="Basic residues" evidence="1">
    <location>
        <begin position="223"/>
        <end position="232"/>
    </location>
</feature>
<feature type="region of interest" description="Disordered" evidence="1">
    <location>
        <begin position="78"/>
        <end position="163"/>
    </location>
</feature>
<reference evidence="2" key="1">
    <citation type="submission" date="2021-02" db="EMBL/GenBank/DDBJ databases">
        <authorList>
            <person name="Syme A R."/>
            <person name="Syme A R."/>
            <person name="Moolhuijzen P."/>
        </authorList>
    </citation>
    <scope>NUCLEOTIDE SEQUENCE</scope>
    <source>
        <strain evidence="2">W1-1</strain>
    </source>
</reference>
<feature type="region of interest" description="Disordered" evidence="1">
    <location>
        <begin position="659"/>
        <end position="709"/>
    </location>
</feature>
<dbReference type="EMBL" id="HG992987">
    <property type="protein sequence ID" value="CAE7214966.1"/>
    <property type="molecule type" value="Genomic_DNA"/>
</dbReference>
<evidence type="ECO:0000256" key="1">
    <source>
        <dbReference type="SAM" id="MobiDB-lite"/>
    </source>
</evidence>
<accession>A0A6S6WG10</accession>
<feature type="region of interest" description="Disordered" evidence="1">
    <location>
        <begin position="265"/>
        <end position="316"/>
    </location>
</feature>
<dbReference type="AlphaFoldDB" id="A0A6S6WG10"/>
<dbReference type="Proteomes" id="UP000472372">
    <property type="component" value="Chromosome 11"/>
</dbReference>